<evidence type="ECO:0008006" key="3">
    <source>
        <dbReference type="Google" id="ProtNLM"/>
    </source>
</evidence>
<dbReference type="EMBL" id="JAUSQW010000001">
    <property type="protein sequence ID" value="MDP9801719.1"/>
    <property type="molecule type" value="Genomic_DNA"/>
</dbReference>
<sequence>MRHPLRKLRAFSKTQLDKLLIGAGRTGAPQAVLDSLRGNRLTKKVASRFEGTDIALTMRQAESMPLGPGKFYVRLCYKSWSSHVGEYIKLYCRGEQIYGNVIEPPEAGKPVEYRNMVGTSANPEDYAINLRGKFSVSVSPYPFVTREQARFDARFDVRQHGKVFYSIRGNTVAPERVVFTFPGFTLSTSSISYTVSYLKGLSPTELLRTAVVVFQDRYYVPGSYMLVDSQGRSVVEDVRGAMTDILDNFGLDSSQALLFGASKGASIALFYGQFFPKSHLVVSTPQLNLPYYFTKPAFRENLFMFEAMRGVVAPGDLLQEYCNEGRRIDFFYTLKDELSNQSLVEFPQDAANFVSHRISGVHTDVAKRGLPSMMGVIRQFIHGQPLEPRSKIEVGSVRLFEQGEHLVGVDVQLGRKLVIDSEHNWYLERRFGQSVLRYEMDEVSLGAALKTSSTQLLDTRIDSLDGEWALRYVTENGTTDAVILSHWSDAVRKARISAGVDLGLPGDFHVDVRSQGSYTVIDGYDVSVFNYCFVPGAGSDNCELVVVLGEAPCDLVEAVSTDQPTLAIDSSTFSPSLSQFIMRVGARVYASRLRIFVTKGYDSQSFVDALSTIDWKTVLIDRLG</sequence>
<proteinExistence type="predicted"/>
<comment type="caution">
    <text evidence="1">The sequence shown here is derived from an EMBL/GenBank/DDBJ whole genome shotgun (WGS) entry which is preliminary data.</text>
</comment>
<gene>
    <name evidence="1" type="ORF">J2S49_001795</name>
</gene>
<evidence type="ECO:0000313" key="1">
    <source>
        <dbReference type="EMBL" id="MDP9801719.1"/>
    </source>
</evidence>
<accession>A0ABT9NDB9</accession>
<reference evidence="1 2" key="1">
    <citation type="submission" date="2023-07" db="EMBL/GenBank/DDBJ databases">
        <title>Sequencing the genomes of 1000 actinobacteria strains.</title>
        <authorList>
            <person name="Klenk H.-P."/>
        </authorList>
    </citation>
    <scope>NUCLEOTIDE SEQUENCE [LARGE SCALE GENOMIC DNA]</scope>
    <source>
        <strain evidence="1 2">DSM 102162</strain>
    </source>
</reference>
<dbReference type="InterPro" id="IPR029058">
    <property type="entry name" value="AB_hydrolase_fold"/>
</dbReference>
<name>A0ABT9NDB9_9ACTO</name>
<evidence type="ECO:0000313" key="2">
    <source>
        <dbReference type="Proteomes" id="UP001235966"/>
    </source>
</evidence>
<dbReference type="RefSeq" id="WP_278060007.1">
    <property type="nucleotide sequence ID" value="NZ_CP121247.1"/>
</dbReference>
<protein>
    <recommendedName>
        <fullName evidence="3">Accessory Sec system protein Asp2</fullName>
    </recommendedName>
</protein>
<dbReference type="Proteomes" id="UP001235966">
    <property type="component" value="Unassembled WGS sequence"/>
</dbReference>
<keyword evidence="2" id="KW-1185">Reference proteome</keyword>
<organism evidence="1 2">
    <name type="scientific">Arcanobacterium wilhelmae</name>
    <dbReference type="NCBI Taxonomy" id="1803177"/>
    <lineage>
        <taxon>Bacteria</taxon>
        <taxon>Bacillati</taxon>
        <taxon>Actinomycetota</taxon>
        <taxon>Actinomycetes</taxon>
        <taxon>Actinomycetales</taxon>
        <taxon>Actinomycetaceae</taxon>
        <taxon>Arcanobacterium</taxon>
    </lineage>
</organism>
<dbReference type="SUPFAM" id="SSF53474">
    <property type="entry name" value="alpha/beta-Hydrolases"/>
    <property type="match status" value="1"/>
</dbReference>